<feature type="transmembrane region" description="Helical" evidence="2">
    <location>
        <begin position="12"/>
        <end position="32"/>
    </location>
</feature>
<dbReference type="EMBL" id="RCBY01000030">
    <property type="protein sequence ID" value="RQH48286.1"/>
    <property type="molecule type" value="Genomic_DNA"/>
</dbReference>
<evidence type="ECO:0000313" key="5">
    <source>
        <dbReference type="Proteomes" id="UP000269154"/>
    </source>
</evidence>
<dbReference type="RefSeq" id="WP_124145883.1">
    <property type="nucleotide sequence ID" value="NZ_CAWOKI010000127.1"/>
</dbReference>
<proteinExistence type="predicted"/>
<dbReference type="InterPro" id="IPR019606">
    <property type="entry name" value="GerMN"/>
</dbReference>
<feature type="compositionally biased region" description="Polar residues" evidence="1">
    <location>
        <begin position="40"/>
        <end position="56"/>
    </location>
</feature>
<protein>
    <recommendedName>
        <fullName evidence="3">GerMN domain-containing protein</fullName>
    </recommendedName>
</protein>
<dbReference type="SMART" id="SM00909">
    <property type="entry name" value="Germane"/>
    <property type="match status" value="1"/>
</dbReference>
<keyword evidence="2" id="KW-0812">Transmembrane</keyword>
<comment type="caution">
    <text evidence="4">The sequence shown here is derived from an EMBL/GenBank/DDBJ whole genome shotgun (WGS) entry which is preliminary data.</text>
</comment>
<evidence type="ECO:0000313" key="4">
    <source>
        <dbReference type="EMBL" id="RQH48286.1"/>
    </source>
</evidence>
<evidence type="ECO:0000256" key="1">
    <source>
        <dbReference type="SAM" id="MobiDB-lite"/>
    </source>
</evidence>
<keyword evidence="2" id="KW-0472">Membrane</keyword>
<sequence length="229" mass="24418">MKEQNQTRNLSVGIVASVCALAVAVGGGIALWTNLQSTTTKTSDNSQTFTTPSTPKSPDETLPPPPPAKVESPDSVPLYVPQPKAVTEKTVELYWVKDTTGEIDLVSSTVKLETADEPEAILKAAFDRLLVGPANTDVLSAIPTGTKVQALTVENNGVYIDLSEEFTSGGGSASMMSRLGQVIYTASSLEPDVKVWIFVGGKPLKMLGGEGLEVSQPITRDNFQQEFQF</sequence>
<dbReference type="OrthoDB" id="510914at2"/>
<feature type="domain" description="GerMN" evidence="3">
    <location>
        <begin position="122"/>
        <end position="208"/>
    </location>
</feature>
<dbReference type="Proteomes" id="UP000269154">
    <property type="component" value="Unassembled WGS sequence"/>
</dbReference>
<dbReference type="Pfam" id="PF10646">
    <property type="entry name" value="Germane"/>
    <property type="match status" value="1"/>
</dbReference>
<keyword evidence="2" id="KW-1133">Transmembrane helix</keyword>
<organism evidence="4 5">
    <name type="scientific">Okeania hirsuta</name>
    <dbReference type="NCBI Taxonomy" id="1458930"/>
    <lineage>
        <taxon>Bacteria</taxon>
        <taxon>Bacillati</taxon>
        <taxon>Cyanobacteriota</taxon>
        <taxon>Cyanophyceae</taxon>
        <taxon>Oscillatoriophycideae</taxon>
        <taxon>Oscillatoriales</taxon>
        <taxon>Microcoleaceae</taxon>
        <taxon>Okeania</taxon>
    </lineage>
</organism>
<name>A0A3N6NLQ0_9CYAN</name>
<keyword evidence="5" id="KW-1185">Reference proteome</keyword>
<feature type="region of interest" description="Disordered" evidence="1">
    <location>
        <begin position="40"/>
        <end position="77"/>
    </location>
</feature>
<reference evidence="4 5" key="1">
    <citation type="journal article" date="2018" name="ACS Chem. Biol.">
        <title>Ketoreductase domain dysfunction expands chemodiversity: malyngamide biosynthesis in the cyanobacterium Okeania hirsuta.</title>
        <authorList>
            <person name="Moss N.A."/>
            <person name="Leao T."/>
            <person name="Rankin M."/>
            <person name="McCullough T.M."/>
            <person name="Qu P."/>
            <person name="Korobeynikov A."/>
            <person name="Smith J.L."/>
            <person name="Gerwick L."/>
            <person name="Gerwick W.H."/>
        </authorList>
    </citation>
    <scope>NUCLEOTIDE SEQUENCE [LARGE SCALE GENOMIC DNA]</scope>
    <source>
        <strain evidence="4 5">PAB10Feb10-1</strain>
    </source>
</reference>
<dbReference type="AlphaFoldDB" id="A0A3N6NLQ0"/>
<gene>
    <name evidence="4" type="ORF">D5R40_07900</name>
</gene>
<evidence type="ECO:0000259" key="3">
    <source>
        <dbReference type="SMART" id="SM00909"/>
    </source>
</evidence>
<evidence type="ECO:0000256" key="2">
    <source>
        <dbReference type="SAM" id="Phobius"/>
    </source>
</evidence>
<accession>A0A3N6NLQ0</accession>